<protein>
    <submittedName>
        <fullName evidence="1">Uncharacterized protein</fullName>
    </submittedName>
</protein>
<dbReference type="EMBL" id="DOOG01000111">
    <property type="protein sequence ID" value="HBU98858.1"/>
    <property type="molecule type" value="Genomic_DNA"/>
</dbReference>
<dbReference type="Proteomes" id="UP000264179">
    <property type="component" value="Unassembled WGS sequence"/>
</dbReference>
<evidence type="ECO:0000313" key="2">
    <source>
        <dbReference type="EMBL" id="HCW66172.1"/>
    </source>
</evidence>
<dbReference type="Proteomes" id="UP000264753">
    <property type="component" value="Unassembled WGS sequence"/>
</dbReference>
<evidence type="ECO:0000313" key="3">
    <source>
        <dbReference type="Proteomes" id="UP000264179"/>
    </source>
</evidence>
<dbReference type="AlphaFoldDB" id="A0A358HUL6"/>
<organism evidence="1 4">
    <name type="scientific">Thalassospira lucentensis</name>
    <dbReference type="NCBI Taxonomy" id="168935"/>
    <lineage>
        <taxon>Bacteria</taxon>
        <taxon>Pseudomonadati</taxon>
        <taxon>Pseudomonadota</taxon>
        <taxon>Alphaproteobacteria</taxon>
        <taxon>Rhodospirillales</taxon>
        <taxon>Thalassospiraceae</taxon>
        <taxon>Thalassospira</taxon>
    </lineage>
</organism>
<sequence length="75" mass="8813">MEEFERKIQSEKLGFMMTWTELKKFANELEQTFDCVVAGFKENDAIDKNKILNGDNDGIEIFIEAFDSKEWTIKN</sequence>
<evidence type="ECO:0000313" key="1">
    <source>
        <dbReference type="EMBL" id="HBU98858.1"/>
    </source>
</evidence>
<gene>
    <name evidence="1" type="ORF">DEF21_13280</name>
    <name evidence="2" type="ORF">DHR80_02960</name>
</gene>
<name>A0A358HUL6_9PROT</name>
<comment type="caution">
    <text evidence="1">The sequence shown here is derived from an EMBL/GenBank/DDBJ whole genome shotgun (WGS) entry which is preliminary data.</text>
</comment>
<accession>A0A358HUL6</accession>
<dbReference type="EMBL" id="DPOP01000027">
    <property type="protein sequence ID" value="HCW66172.1"/>
    <property type="molecule type" value="Genomic_DNA"/>
</dbReference>
<proteinExistence type="predicted"/>
<evidence type="ECO:0000313" key="4">
    <source>
        <dbReference type="Proteomes" id="UP000264753"/>
    </source>
</evidence>
<reference evidence="3 4" key="1">
    <citation type="journal article" date="2018" name="Nat. Biotechnol.">
        <title>A standardized bacterial taxonomy based on genome phylogeny substantially revises the tree of life.</title>
        <authorList>
            <person name="Parks D.H."/>
            <person name="Chuvochina M."/>
            <person name="Waite D.W."/>
            <person name="Rinke C."/>
            <person name="Skarshewski A."/>
            <person name="Chaumeil P.A."/>
            <person name="Hugenholtz P."/>
        </authorList>
    </citation>
    <scope>NUCLEOTIDE SEQUENCE [LARGE SCALE GENOMIC DNA]</scope>
    <source>
        <strain evidence="1">UBA8707</strain>
        <strain evidence="2">UBA9881</strain>
    </source>
</reference>